<evidence type="ECO:0000256" key="1">
    <source>
        <dbReference type="SAM" id="MobiDB-lite"/>
    </source>
</evidence>
<evidence type="ECO:0000313" key="2">
    <source>
        <dbReference type="EMBL" id="PIC41475.1"/>
    </source>
</evidence>
<dbReference type="OrthoDB" id="7318948at2759"/>
<reference evidence="3" key="1">
    <citation type="submission" date="2017-10" db="EMBL/GenBank/DDBJ databases">
        <title>Rapid genome shrinkage in a self-fertile nematode reveals novel sperm competition proteins.</title>
        <authorList>
            <person name="Yin D."/>
            <person name="Schwarz E.M."/>
            <person name="Thomas C.G."/>
            <person name="Felde R.L."/>
            <person name="Korf I.F."/>
            <person name="Cutter A.D."/>
            <person name="Schartner C.M."/>
            <person name="Ralston E.J."/>
            <person name="Meyer B.J."/>
            <person name="Haag E.S."/>
        </authorList>
    </citation>
    <scope>NUCLEOTIDE SEQUENCE [LARGE SCALE GENOMIC DNA]</scope>
    <source>
        <strain evidence="3">JU1422</strain>
    </source>
</reference>
<dbReference type="AlphaFoldDB" id="A0A2G5UPI7"/>
<protein>
    <submittedName>
        <fullName evidence="2">Uncharacterized protein</fullName>
    </submittedName>
</protein>
<evidence type="ECO:0000313" key="3">
    <source>
        <dbReference type="Proteomes" id="UP000230233"/>
    </source>
</evidence>
<feature type="compositionally biased region" description="Low complexity" evidence="1">
    <location>
        <begin position="64"/>
        <end position="83"/>
    </location>
</feature>
<dbReference type="EMBL" id="PDUG01000003">
    <property type="protein sequence ID" value="PIC41475.1"/>
    <property type="molecule type" value="Genomic_DNA"/>
</dbReference>
<sequence>MDNEIRTFGASTDVVSSEAIAGASSDQTIRIHHIRNQGSRSEVHSTIRDQIGALSPQLWIRIPSQNKSSQTSQTKTPTPTTQNAQHIPMVSLPPTQGQGSGQSSSKRAQARAASPTPEPLDEEIFLKHI</sequence>
<keyword evidence="3" id="KW-1185">Reference proteome</keyword>
<feature type="region of interest" description="Disordered" evidence="1">
    <location>
        <begin position="61"/>
        <end position="129"/>
    </location>
</feature>
<accession>A0A2G5UPI7</accession>
<proteinExistence type="predicted"/>
<organism evidence="2 3">
    <name type="scientific">Caenorhabditis nigoni</name>
    <dbReference type="NCBI Taxonomy" id="1611254"/>
    <lineage>
        <taxon>Eukaryota</taxon>
        <taxon>Metazoa</taxon>
        <taxon>Ecdysozoa</taxon>
        <taxon>Nematoda</taxon>
        <taxon>Chromadorea</taxon>
        <taxon>Rhabditida</taxon>
        <taxon>Rhabditina</taxon>
        <taxon>Rhabditomorpha</taxon>
        <taxon>Rhabditoidea</taxon>
        <taxon>Rhabditidae</taxon>
        <taxon>Peloderinae</taxon>
        <taxon>Caenorhabditis</taxon>
    </lineage>
</organism>
<dbReference type="Proteomes" id="UP000230233">
    <property type="component" value="Chromosome III"/>
</dbReference>
<gene>
    <name evidence="2" type="primary">Cnig_chr_III.g8876</name>
    <name evidence="2" type="ORF">B9Z55_008876</name>
</gene>
<feature type="compositionally biased region" description="Low complexity" evidence="1">
    <location>
        <begin position="101"/>
        <end position="114"/>
    </location>
</feature>
<comment type="caution">
    <text evidence="2">The sequence shown here is derived from an EMBL/GenBank/DDBJ whole genome shotgun (WGS) entry which is preliminary data.</text>
</comment>
<name>A0A2G5UPI7_9PELO</name>